<dbReference type="EMBL" id="CP046172">
    <property type="protein sequence ID" value="QIS11170.1"/>
    <property type="molecule type" value="Genomic_DNA"/>
</dbReference>
<sequence>MAEQNTDRPLCPQCGMAMTPIEYGKATYAAYESAERGEIILGGCVVSPDSPDWGCRMCRTDADDADVPSFMRGRSG</sequence>
<dbReference type="KEGG" id="nah:F5544_16455"/>
<dbReference type="RefSeq" id="WP_167471233.1">
    <property type="nucleotide sequence ID" value="NZ_CP046172.1"/>
</dbReference>
<dbReference type="Proteomes" id="UP000503540">
    <property type="component" value="Chromosome"/>
</dbReference>
<gene>
    <name evidence="1" type="ORF">F5544_16455</name>
</gene>
<keyword evidence="2" id="KW-1185">Reference proteome</keyword>
<name>A0A6G9YDG2_9NOCA</name>
<proteinExistence type="predicted"/>
<evidence type="ECO:0000313" key="1">
    <source>
        <dbReference type="EMBL" id="QIS11170.1"/>
    </source>
</evidence>
<reference evidence="1 2" key="1">
    <citation type="journal article" date="2019" name="ACS Chem. Biol.">
        <title>Identification and Mobilization of a Cryptic Antibiotic Biosynthesis Gene Locus from a Human-Pathogenic Nocardia Isolate.</title>
        <authorList>
            <person name="Herisse M."/>
            <person name="Ishida K."/>
            <person name="Porter J.L."/>
            <person name="Howden B."/>
            <person name="Hertweck C."/>
            <person name="Stinear T.P."/>
            <person name="Pidot S.J."/>
        </authorList>
    </citation>
    <scope>NUCLEOTIDE SEQUENCE [LARGE SCALE GENOMIC DNA]</scope>
    <source>
        <strain evidence="1 2">AUSMDU00012717</strain>
    </source>
</reference>
<protein>
    <submittedName>
        <fullName evidence="1">Uncharacterized protein</fullName>
    </submittedName>
</protein>
<evidence type="ECO:0000313" key="2">
    <source>
        <dbReference type="Proteomes" id="UP000503540"/>
    </source>
</evidence>
<accession>A0A6G9YDG2</accession>
<organism evidence="1 2">
    <name type="scientific">Nocardia arthritidis</name>
    <dbReference type="NCBI Taxonomy" id="228602"/>
    <lineage>
        <taxon>Bacteria</taxon>
        <taxon>Bacillati</taxon>
        <taxon>Actinomycetota</taxon>
        <taxon>Actinomycetes</taxon>
        <taxon>Mycobacteriales</taxon>
        <taxon>Nocardiaceae</taxon>
        <taxon>Nocardia</taxon>
    </lineage>
</organism>
<dbReference type="AlphaFoldDB" id="A0A6G9YDG2"/>